<dbReference type="Pfam" id="PF05163">
    <property type="entry name" value="DinB"/>
    <property type="match status" value="1"/>
</dbReference>
<dbReference type="EMBL" id="JBFSSG010000129">
    <property type="protein sequence ID" value="MEZ8724484.1"/>
    <property type="molecule type" value="Genomic_DNA"/>
</dbReference>
<proteinExistence type="inferred from homology"/>
<organism evidence="3 4">
    <name type="scientific">Vibrio pomeroyi</name>
    <dbReference type="NCBI Taxonomy" id="198832"/>
    <lineage>
        <taxon>Bacteria</taxon>
        <taxon>Pseudomonadati</taxon>
        <taxon>Pseudomonadota</taxon>
        <taxon>Gammaproteobacteria</taxon>
        <taxon>Vibrionales</taxon>
        <taxon>Vibrionaceae</taxon>
        <taxon>Vibrio</taxon>
    </lineage>
</organism>
<accession>A0ABV4N4Z2</accession>
<dbReference type="PANTHER" id="PTHR37302">
    <property type="entry name" value="SLR1116 PROTEIN"/>
    <property type="match status" value="1"/>
</dbReference>
<sequence>MSFTVKRNFQKFASYNLWTNDRLYRHLAKMTPDILTKNSGAFFGSAFSILHHILNCDLIWLNRFSKLPCDHELASDLEAYSLPSNLSAINYVNLNELLSVRGKIDKIIVLWIDSLSEDTIQMELTYNNSSGKSFTAPCIDLITHFFNHQTHHRGQLTTILSQNGDNTYKIDYLEFLKELKKQ</sequence>
<gene>
    <name evidence="3" type="ORF">AB6D66_25800</name>
</gene>
<name>A0ABV4N4Z2_9VIBR</name>
<dbReference type="Gene3D" id="1.20.120.450">
    <property type="entry name" value="dinb family like domain"/>
    <property type="match status" value="1"/>
</dbReference>
<dbReference type="Proteomes" id="UP001570071">
    <property type="component" value="Unassembled WGS sequence"/>
</dbReference>
<comment type="similarity">
    <text evidence="1">Belongs to the DinB family.</text>
</comment>
<dbReference type="InterPro" id="IPR007837">
    <property type="entry name" value="DinB"/>
</dbReference>
<dbReference type="InterPro" id="IPR034660">
    <property type="entry name" value="DinB/YfiT-like"/>
</dbReference>
<evidence type="ECO:0000256" key="2">
    <source>
        <dbReference type="ARBA" id="ARBA00022723"/>
    </source>
</evidence>
<keyword evidence="4" id="KW-1185">Reference proteome</keyword>
<protein>
    <submittedName>
        <fullName evidence="3">DinB family protein</fullName>
    </submittedName>
</protein>
<comment type="caution">
    <text evidence="3">The sequence shown here is derived from an EMBL/GenBank/DDBJ whole genome shotgun (WGS) entry which is preliminary data.</text>
</comment>
<dbReference type="SUPFAM" id="SSF109854">
    <property type="entry name" value="DinB/YfiT-like putative metalloenzymes"/>
    <property type="match status" value="1"/>
</dbReference>
<dbReference type="PANTHER" id="PTHR37302:SF1">
    <property type="entry name" value="PROTEIN DINB"/>
    <property type="match status" value="1"/>
</dbReference>
<keyword evidence="2" id="KW-0479">Metal-binding</keyword>
<evidence type="ECO:0000313" key="4">
    <source>
        <dbReference type="Proteomes" id="UP001570071"/>
    </source>
</evidence>
<evidence type="ECO:0000256" key="1">
    <source>
        <dbReference type="ARBA" id="ARBA00008635"/>
    </source>
</evidence>
<reference evidence="3 4" key="1">
    <citation type="journal article" date="2024" name="ISME J.">
        <title>Tailless and filamentous prophages are predominant in marine Vibrio.</title>
        <authorList>
            <person name="Steensen K."/>
            <person name="Seneca J."/>
            <person name="Bartlau N."/>
            <person name="Yu X.A."/>
            <person name="Hussain F.A."/>
            <person name="Polz M.F."/>
        </authorList>
    </citation>
    <scope>NUCLEOTIDE SEQUENCE [LARGE SCALE GENOMIC DNA]</scope>
    <source>
        <strain evidence="3 4">10N.239.312.F12</strain>
    </source>
</reference>
<dbReference type="RefSeq" id="WP_372126844.1">
    <property type="nucleotide sequence ID" value="NZ_JBFSSG010000129.1"/>
</dbReference>
<evidence type="ECO:0000313" key="3">
    <source>
        <dbReference type="EMBL" id="MEZ8724484.1"/>
    </source>
</evidence>